<evidence type="ECO:0000256" key="1">
    <source>
        <dbReference type="SAM" id="MobiDB-lite"/>
    </source>
</evidence>
<dbReference type="Proteomes" id="UP000440978">
    <property type="component" value="Unassembled WGS sequence"/>
</dbReference>
<dbReference type="InterPro" id="IPR025413">
    <property type="entry name" value="YpzG-like"/>
</dbReference>
<dbReference type="AlphaFoldDB" id="A0A6N8CPG5"/>
<reference evidence="2 3" key="1">
    <citation type="submission" date="2019-11" db="EMBL/GenBank/DDBJ databases">
        <title>Terrilactibacillus tamarindus sp. nov. BCM23-1 isolated from bark of Tamarindus indica.</title>
        <authorList>
            <person name="Kingkaew E."/>
            <person name="Tanasupawat S."/>
        </authorList>
    </citation>
    <scope>NUCLEOTIDE SEQUENCE [LARGE SCALE GENOMIC DNA]</scope>
    <source>
        <strain evidence="2 3">BCM23-1</strain>
    </source>
</reference>
<accession>A0A6N8CPG5</accession>
<dbReference type="Pfam" id="PF14139">
    <property type="entry name" value="YpzG"/>
    <property type="match status" value="1"/>
</dbReference>
<dbReference type="EMBL" id="WNHB01000004">
    <property type="protein sequence ID" value="MTT31037.1"/>
    <property type="molecule type" value="Genomic_DNA"/>
</dbReference>
<comment type="caution">
    <text evidence="2">The sequence shown here is derived from an EMBL/GenBank/DDBJ whole genome shotgun (WGS) entry which is preliminary data.</text>
</comment>
<dbReference type="OrthoDB" id="2691863at2"/>
<evidence type="ECO:0000313" key="3">
    <source>
        <dbReference type="Proteomes" id="UP000440978"/>
    </source>
</evidence>
<evidence type="ECO:0000313" key="2">
    <source>
        <dbReference type="EMBL" id="MTT31037.1"/>
    </source>
</evidence>
<sequence>MGSKKNSIKEKYFDSPRANAKHGSRQVNGETQQTLTNEIRHIFKRANM</sequence>
<dbReference type="RefSeq" id="WP_155216809.1">
    <property type="nucleotide sequence ID" value="NZ_WNHB01000004.1"/>
</dbReference>
<protein>
    <submittedName>
        <fullName evidence="2">YpzG family protein</fullName>
    </submittedName>
</protein>
<proteinExistence type="predicted"/>
<keyword evidence="3" id="KW-1185">Reference proteome</keyword>
<gene>
    <name evidence="2" type="ORF">GMB86_03275</name>
</gene>
<feature type="region of interest" description="Disordered" evidence="1">
    <location>
        <begin position="1"/>
        <end position="33"/>
    </location>
</feature>
<organism evidence="2 3">
    <name type="scientific">Terrilactibacillus tamarindi</name>
    <dbReference type="NCBI Taxonomy" id="2599694"/>
    <lineage>
        <taxon>Bacteria</taxon>
        <taxon>Bacillati</taxon>
        <taxon>Bacillota</taxon>
        <taxon>Bacilli</taxon>
        <taxon>Bacillales</taxon>
        <taxon>Bacillaceae</taxon>
        <taxon>Terrilactibacillus</taxon>
    </lineage>
</organism>
<name>A0A6N8CPG5_9BACI</name>